<feature type="transmembrane region" description="Helical" evidence="1">
    <location>
        <begin position="122"/>
        <end position="144"/>
    </location>
</feature>
<dbReference type="Proteomes" id="UP000784880">
    <property type="component" value="Unassembled WGS sequence"/>
</dbReference>
<feature type="transmembrane region" description="Helical" evidence="1">
    <location>
        <begin position="97"/>
        <end position="116"/>
    </location>
</feature>
<evidence type="ECO:0000313" key="2">
    <source>
        <dbReference type="EMBL" id="MBU9713126.1"/>
    </source>
</evidence>
<proteinExistence type="predicted"/>
<name>A0ABS6JHQ7_9BACI</name>
<evidence type="ECO:0008006" key="4">
    <source>
        <dbReference type="Google" id="ProtNLM"/>
    </source>
</evidence>
<dbReference type="EMBL" id="JAHQCS010000121">
    <property type="protein sequence ID" value="MBU9713126.1"/>
    <property type="molecule type" value="Genomic_DNA"/>
</dbReference>
<feature type="transmembrane region" description="Helical" evidence="1">
    <location>
        <begin position="191"/>
        <end position="209"/>
    </location>
</feature>
<feature type="transmembrane region" description="Helical" evidence="1">
    <location>
        <begin position="33"/>
        <end position="53"/>
    </location>
</feature>
<keyword evidence="3" id="KW-1185">Reference proteome</keyword>
<dbReference type="InterPro" id="IPR005496">
    <property type="entry name" value="Integral_membrane_TerC"/>
</dbReference>
<dbReference type="RefSeq" id="WP_217067296.1">
    <property type="nucleotide sequence ID" value="NZ_JAHQCS010000121.1"/>
</dbReference>
<feature type="transmembrane region" description="Helical" evidence="1">
    <location>
        <begin position="6"/>
        <end position="26"/>
    </location>
</feature>
<dbReference type="Pfam" id="PF03741">
    <property type="entry name" value="TerC"/>
    <property type="match status" value="1"/>
</dbReference>
<feature type="transmembrane region" description="Helical" evidence="1">
    <location>
        <begin position="151"/>
        <end position="171"/>
    </location>
</feature>
<comment type="caution">
    <text evidence="2">The sequence shown here is derived from an EMBL/GenBank/DDBJ whole genome shotgun (WGS) entry which is preliminary data.</text>
</comment>
<gene>
    <name evidence="2" type="ORF">KS419_15450</name>
</gene>
<accession>A0ABS6JHQ7</accession>
<feature type="transmembrane region" description="Helical" evidence="1">
    <location>
        <begin position="59"/>
        <end position="76"/>
    </location>
</feature>
<keyword evidence="1" id="KW-0472">Membrane</keyword>
<keyword evidence="1" id="KW-1133">Transmembrane helix</keyword>
<protein>
    <recommendedName>
        <fullName evidence="4">TerC family protein</fullName>
    </recommendedName>
</protein>
<evidence type="ECO:0000313" key="3">
    <source>
        <dbReference type="Proteomes" id="UP000784880"/>
    </source>
</evidence>
<reference evidence="2 3" key="1">
    <citation type="submission" date="2021-06" db="EMBL/GenBank/DDBJ databases">
        <title>Bacillus sp. RD4P76, an endophyte from a halophyte.</title>
        <authorList>
            <person name="Sun J.-Q."/>
        </authorList>
    </citation>
    <scope>NUCLEOTIDE SEQUENCE [LARGE SCALE GENOMIC DNA]</scope>
    <source>
        <strain evidence="2 3">CGMCC 1.15917</strain>
    </source>
</reference>
<organism evidence="2 3">
    <name type="scientific">Evansella tamaricis</name>
    <dbReference type="NCBI Taxonomy" id="2069301"/>
    <lineage>
        <taxon>Bacteria</taxon>
        <taxon>Bacillati</taxon>
        <taxon>Bacillota</taxon>
        <taxon>Bacilli</taxon>
        <taxon>Bacillales</taxon>
        <taxon>Bacillaceae</taxon>
        <taxon>Evansella</taxon>
    </lineage>
</organism>
<evidence type="ECO:0000256" key="1">
    <source>
        <dbReference type="SAM" id="Phobius"/>
    </source>
</evidence>
<sequence length="221" mass="25241">MHTELLMIFLISVITDLDNIVIYLYFLKKKPTILFIAIFVGILSLNRTIYVSFVHQLTNIPGIHILIGLFILFIAFKMTTKQFAVDRRRRTNVIKTVGTILVVDFFLSIDGVILITNVSDTYSLIFVGIAMSLFLLLLFSPLVFHLLKYFPWFYLLAGTFIGYTGTKSIISDPYVHHWIMVLNHKLPGVDVINLFSLCIALLLFVIGIGRRIGNDRIVKVK</sequence>
<keyword evidence="1" id="KW-0812">Transmembrane</keyword>